<proteinExistence type="inferred from homology"/>
<feature type="transmembrane region" description="Helical" evidence="10">
    <location>
        <begin position="685"/>
        <end position="706"/>
    </location>
</feature>
<evidence type="ECO:0000313" key="14">
    <source>
        <dbReference type="Proteomes" id="UP000738325"/>
    </source>
</evidence>
<evidence type="ECO:0000256" key="6">
    <source>
        <dbReference type="ARBA" id="ARBA00022976"/>
    </source>
</evidence>
<evidence type="ECO:0000256" key="10">
    <source>
        <dbReference type="SAM" id="Phobius"/>
    </source>
</evidence>
<keyword evidence="8 10" id="KW-0472">Membrane</keyword>
<dbReference type="InterPro" id="IPR008710">
    <property type="entry name" value="Nicastrin"/>
</dbReference>
<evidence type="ECO:0000256" key="8">
    <source>
        <dbReference type="ARBA" id="ARBA00023136"/>
    </source>
</evidence>
<dbReference type="PANTHER" id="PTHR21092">
    <property type="entry name" value="NICASTRIN"/>
    <property type="match status" value="1"/>
</dbReference>
<feature type="signal peptide" evidence="11">
    <location>
        <begin position="1"/>
        <end position="28"/>
    </location>
</feature>
<comment type="subcellular location">
    <subcellularLocation>
        <location evidence="1">Membrane</location>
        <topology evidence="1">Single-pass type I membrane protein</topology>
    </subcellularLocation>
</comment>
<evidence type="ECO:0000313" key="13">
    <source>
        <dbReference type="EMBL" id="KAG0323890.1"/>
    </source>
</evidence>
<evidence type="ECO:0000256" key="3">
    <source>
        <dbReference type="ARBA" id="ARBA00015303"/>
    </source>
</evidence>
<keyword evidence="5 11" id="KW-0732">Signal</keyword>
<dbReference type="GO" id="GO:0016485">
    <property type="term" value="P:protein processing"/>
    <property type="evidence" value="ECO:0007669"/>
    <property type="project" value="InterPro"/>
</dbReference>
<evidence type="ECO:0000256" key="1">
    <source>
        <dbReference type="ARBA" id="ARBA00004479"/>
    </source>
</evidence>
<keyword evidence="4 10" id="KW-0812">Transmembrane</keyword>
<evidence type="ECO:0000256" key="4">
    <source>
        <dbReference type="ARBA" id="ARBA00022692"/>
    </source>
</evidence>
<comment type="caution">
    <text evidence="13">The sequence shown here is derived from an EMBL/GenBank/DDBJ whole genome shotgun (WGS) entry which is preliminary data.</text>
</comment>
<dbReference type="EMBL" id="JAAAIP010000170">
    <property type="protein sequence ID" value="KAG0323890.1"/>
    <property type="molecule type" value="Genomic_DNA"/>
</dbReference>
<dbReference type="GO" id="GO:0005886">
    <property type="term" value="C:plasma membrane"/>
    <property type="evidence" value="ECO:0007669"/>
    <property type="project" value="UniProtKB-ARBA"/>
</dbReference>
<dbReference type="InterPro" id="IPR041084">
    <property type="entry name" value="Ncstrn_small"/>
</dbReference>
<dbReference type="OrthoDB" id="10265862at2759"/>
<evidence type="ECO:0000256" key="7">
    <source>
        <dbReference type="ARBA" id="ARBA00022989"/>
    </source>
</evidence>
<dbReference type="Pfam" id="PF18266">
    <property type="entry name" value="Ncstrn_small"/>
    <property type="match status" value="1"/>
</dbReference>
<protein>
    <recommendedName>
        <fullName evidence="3">Nicastrin</fullName>
    </recommendedName>
</protein>
<evidence type="ECO:0000256" key="9">
    <source>
        <dbReference type="ARBA" id="ARBA00023180"/>
    </source>
</evidence>
<evidence type="ECO:0000256" key="11">
    <source>
        <dbReference type="SAM" id="SignalP"/>
    </source>
</evidence>
<feature type="chain" id="PRO_5040419511" description="Nicastrin" evidence="11">
    <location>
        <begin position="29"/>
        <end position="713"/>
    </location>
</feature>
<evidence type="ECO:0000256" key="5">
    <source>
        <dbReference type="ARBA" id="ARBA00022729"/>
    </source>
</evidence>
<keyword evidence="6" id="KW-0914">Notch signaling pathway</keyword>
<dbReference type="SUPFAM" id="SSF53187">
    <property type="entry name" value="Zn-dependent exopeptidases"/>
    <property type="match status" value="1"/>
</dbReference>
<dbReference type="AlphaFoldDB" id="A0A9P6RSG0"/>
<comment type="similarity">
    <text evidence="2">Belongs to the nicastrin family.</text>
</comment>
<gene>
    <name evidence="13" type="ORF">BGZ99_002387</name>
</gene>
<keyword evidence="9" id="KW-0325">Glycoprotein</keyword>
<keyword evidence="14" id="KW-1185">Reference proteome</keyword>
<sequence length="713" mass="76502">MDATRSGTRRMLRRLVMGLAAFCTLTTAQDSYDAVYNDIGSLPCVRLLNATGAIGCQSLNAASGVLYRTDTLADIQHFASDHDLKNKYTVVMPYWLLTSSNVETLRSTDKLSAIIAVVNGTDAAHTVAARPATINSPDSKCPNCEFGLYANTPNQYQWNPTGTDLLSQQFDFPIYALNTMDDRNIMSYNAVIQAVNINRFKGYSSYPLKSLQFHSFMWAAQDTGTCLRKGWCTPVGGASVWSTPSLNISSSDNKPIVVISAAMDSRSLFHDLTLGVESSITGMVTVLAVAEALSRSSIPLDTMQKHILYTLFTAEAWGFSGSQRFVQDISSPVNCIKPPASGSGCTYPFFSDLDFQHINPANIDIILEAGQVGGITSPAGGSPTLYAHIDNLQPTASAALLTQIVQVGSGALGNTTTPPATNAAVPVQAANGDGTQRGLPPSSAMSFLKARATIPTVVLTDYQKQMSSFTSQDLDDTWDPVNTVNAIQQAASVISKTAWMQAQGVSDATLMTPAQQQAIGSIQVNVQLVQDLLLCLTRNYSCPLIDGYLNVTASPSPPTRLPHYAGTLYSQSQPFSIFAWNFLANVTSVKGVTQNATGVPPPQVTGCSSRSETVQCTSDQFCVGDQCIQTMTRYHDAFGVGLGMAEDNSYFIKDASKPTWTESTWDPVGLRLFDVTSPGSQGGELAAGIVLTIVSIVLVVFGRRFLKKTLKVD</sequence>
<name>A0A9P6RSG0_9FUNG</name>
<dbReference type="Gene3D" id="3.40.630.10">
    <property type="entry name" value="Zn peptidases"/>
    <property type="match status" value="1"/>
</dbReference>
<organism evidence="13 14">
    <name type="scientific">Dissophora globulifera</name>
    <dbReference type="NCBI Taxonomy" id="979702"/>
    <lineage>
        <taxon>Eukaryota</taxon>
        <taxon>Fungi</taxon>
        <taxon>Fungi incertae sedis</taxon>
        <taxon>Mucoromycota</taxon>
        <taxon>Mortierellomycotina</taxon>
        <taxon>Mortierellomycetes</taxon>
        <taxon>Mortierellales</taxon>
        <taxon>Mortierellaceae</taxon>
        <taxon>Dissophora</taxon>
    </lineage>
</organism>
<reference evidence="13" key="1">
    <citation type="journal article" date="2020" name="Fungal Divers.">
        <title>Resolving the Mortierellaceae phylogeny through synthesis of multi-gene phylogenetics and phylogenomics.</title>
        <authorList>
            <person name="Vandepol N."/>
            <person name="Liber J."/>
            <person name="Desiro A."/>
            <person name="Na H."/>
            <person name="Kennedy M."/>
            <person name="Barry K."/>
            <person name="Grigoriev I.V."/>
            <person name="Miller A.N."/>
            <person name="O'Donnell K."/>
            <person name="Stajich J.E."/>
            <person name="Bonito G."/>
        </authorList>
    </citation>
    <scope>NUCLEOTIDE SEQUENCE</scope>
    <source>
        <strain evidence="13">REB-010B</strain>
    </source>
</reference>
<evidence type="ECO:0000259" key="12">
    <source>
        <dbReference type="Pfam" id="PF18266"/>
    </source>
</evidence>
<accession>A0A9P6RSG0</accession>
<dbReference type="Pfam" id="PF05450">
    <property type="entry name" value="Nicastrin"/>
    <property type="match status" value="1"/>
</dbReference>
<feature type="domain" description="Nicastrin small lobe" evidence="12">
    <location>
        <begin position="43"/>
        <end position="219"/>
    </location>
</feature>
<evidence type="ECO:0000256" key="2">
    <source>
        <dbReference type="ARBA" id="ARBA00007717"/>
    </source>
</evidence>
<dbReference type="PANTHER" id="PTHR21092:SF0">
    <property type="entry name" value="NICASTRIN"/>
    <property type="match status" value="1"/>
</dbReference>
<keyword evidence="7 10" id="KW-1133">Transmembrane helix</keyword>
<dbReference type="Proteomes" id="UP000738325">
    <property type="component" value="Unassembled WGS sequence"/>
</dbReference>